<name>A0ABP7RHA4_9BACT</name>
<organism evidence="1 2">
    <name type="scientific">Hymenobacter fastidiosus</name>
    <dbReference type="NCBI Taxonomy" id="486264"/>
    <lineage>
        <taxon>Bacteria</taxon>
        <taxon>Pseudomonadati</taxon>
        <taxon>Bacteroidota</taxon>
        <taxon>Cytophagia</taxon>
        <taxon>Cytophagales</taxon>
        <taxon>Hymenobacteraceae</taxon>
        <taxon>Hymenobacter</taxon>
    </lineage>
</organism>
<keyword evidence="2" id="KW-1185">Reference proteome</keyword>
<sequence>MNNNELELEFNPWLGLEYNSLPNIIGVKMLLLGESHYSEESQLADFTQNVIRDLAINGRFNYFSKLRTLVSKAIDNPDLSPEQFWNAVAFSNYIQDIVGDTPRIAPTEKMWSRAANSLRKILDETKPDVVLVVGKRLWEAMPDEPDGLRFIKRVTGSEEKWWIYSMTDQKEIPIAYIAHPASGGWSYIAWTKQVKKLLAS</sequence>
<evidence type="ECO:0000313" key="1">
    <source>
        <dbReference type="EMBL" id="GAA3997537.1"/>
    </source>
</evidence>
<accession>A0ABP7RHA4</accession>
<evidence type="ECO:0008006" key="3">
    <source>
        <dbReference type="Google" id="ProtNLM"/>
    </source>
</evidence>
<comment type="caution">
    <text evidence="1">The sequence shown here is derived from an EMBL/GenBank/DDBJ whole genome shotgun (WGS) entry which is preliminary data.</text>
</comment>
<evidence type="ECO:0000313" key="2">
    <source>
        <dbReference type="Proteomes" id="UP001500567"/>
    </source>
</evidence>
<dbReference type="EMBL" id="BAABDJ010000002">
    <property type="protein sequence ID" value="GAA3997537.1"/>
    <property type="molecule type" value="Genomic_DNA"/>
</dbReference>
<proteinExistence type="predicted"/>
<dbReference type="Proteomes" id="UP001500567">
    <property type="component" value="Unassembled WGS sequence"/>
</dbReference>
<gene>
    <name evidence="1" type="ORF">GCM10022408_05320</name>
</gene>
<dbReference type="RefSeq" id="WP_345070806.1">
    <property type="nucleotide sequence ID" value="NZ_BAABDJ010000002.1"/>
</dbReference>
<reference evidence="2" key="1">
    <citation type="journal article" date="2019" name="Int. J. Syst. Evol. Microbiol.">
        <title>The Global Catalogue of Microorganisms (GCM) 10K type strain sequencing project: providing services to taxonomists for standard genome sequencing and annotation.</title>
        <authorList>
            <consortium name="The Broad Institute Genomics Platform"/>
            <consortium name="The Broad Institute Genome Sequencing Center for Infectious Disease"/>
            <person name="Wu L."/>
            <person name="Ma J."/>
        </authorList>
    </citation>
    <scope>NUCLEOTIDE SEQUENCE [LARGE SCALE GENOMIC DNA]</scope>
    <source>
        <strain evidence="2">JCM 17224</strain>
    </source>
</reference>
<protein>
    <recommendedName>
        <fullName evidence="3">Uracil-DNA glycosylase-like domain-containing protein</fullName>
    </recommendedName>
</protein>